<keyword evidence="2" id="KW-1185">Reference proteome</keyword>
<sequence length="114" mass="12597">MSSTTLNTFANKVVKSGQLFLLSADDEYLVVDSVEYAETDVMPIFSSKDAAAALCSDDWAEYQVAQIAVEDFFEQWLPELDKDGIMLGIDLDVELQGEEVEAFTFGKALADNEI</sequence>
<proteinExistence type="predicted"/>
<protein>
    <submittedName>
        <fullName evidence="1">DUF2750 domain-containing protein</fullName>
    </submittedName>
</protein>
<dbReference type="InterPro" id="IPR021284">
    <property type="entry name" value="DUF2750"/>
</dbReference>
<dbReference type="Pfam" id="PF11042">
    <property type="entry name" value="DUF2750"/>
    <property type="match status" value="1"/>
</dbReference>
<organism evidence="1 2">
    <name type="scientific">Vibrio ulleungensis</name>
    <dbReference type="NCBI Taxonomy" id="2807619"/>
    <lineage>
        <taxon>Bacteria</taxon>
        <taxon>Pseudomonadati</taxon>
        <taxon>Pseudomonadota</taxon>
        <taxon>Gammaproteobacteria</taxon>
        <taxon>Vibrionales</taxon>
        <taxon>Vibrionaceae</taxon>
        <taxon>Vibrio</taxon>
    </lineage>
</organism>
<accession>A0ABS2HI39</accession>
<comment type="caution">
    <text evidence="1">The sequence shown here is derived from an EMBL/GenBank/DDBJ whole genome shotgun (WGS) entry which is preliminary data.</text>
</comment>
<gene>
    <name evidence="1" type="ORF">JQC93_12355</name>
</gene>
<dbReference type="Proteomes" id="UP000809621">
    <property type="component" value="Unassembled WGS sequence"/>
</dbReference>
<name>A0ABS2HI39_9VIBR</name>
<reference evidence="1 2" key="1">
    <citation type="submission" date="2021-02" db="EMBL/GenBank/DDBJ databases">
        <authorList>
            <person name="Park J.-S."/>
        </authorList>
    </citation>
    <scope>NUCLEOTIDE SEQUENCE [LARGE SCALE GENOMIC DNA]</scope>
    <source>
        <strain evidence="1 2">188UL20-2</strain>
    </source>
</reference>
<evidence type="ECO:0000313" key="1">
    <source>
        <dbReference type="EMBL" id="MBM7037198.1"/>
    </source>
</evidence>
<evidence type="ECO:0000313" key="2">
    <source>
        <dbReference type="Proteomes" id="UP000809621"/>
    </source>
</evidence>
<dbReference type="EMBL" id="JAFEUM010000004">
    <property type="protein sequence ID" value="MBM7037198.1"/>
    <property type="molecule type" value="Genomic_DNA"/>
</dbReference>
<dbReference type="RefSeq" id="WP_205158749.1">
    <property type="nucleotide sequence ID" value="NZ_JAFEUM010000004.1"/>
</dbReference>